<evidence type="ECO:0000256" key="4">
    <source>
        <dbReference type="ARBA" id="ARBA00022777"/>
    </source>
</evidence>
<dbReference type="InterPro" id="IPR008271">
    <property type="entry name" value="Ser/Thr_kinase_AS"/>
</dbReference>
<evidence type="ECO:0000256" key="5">
    <source>
        <dbReference type="ARBA" id="ARBA00022840"/>
    </source>
</evidence>
<dbReference type="SMART" id="SM00331">
    <property type="entry name" value="PP2C_SIG"/>
    <property type="match status" value="1"/>
</dbReference>
<keyword evidence="3" id="KW-0547">Nucleotide-binding</keyword>
<evidence type="ECO:0000256" key="1">
    <source>
        <dbReference type="ARBA" id="ARBA00012513"/>
    </source>
</evidence>
<dbReference type="InterPro" id="IPR036457">
    <property type="entry name" value="PPM-type-like_dom_sf"/>
</dbReference>
<evidence type="ECO:0000259" key="7">
    <source>
        <dbReference type="PROSITE" id="PS50011"/>
    </source>
</evidence>
<dbReference type="Gene3D" id="3.60.40.10">
    <property type="entry name" value="PPM-type phosphatase domain"/>
    <property type="match status" value="1"/>
</dbReference>
<feature type="transmembrane region" description="Helical" evidence="6">
    <location>
        <begin position="554"/>
        <end position="575"/>
    </location>
</feature>
<dbReference type="PROSITE" id="PS50011">
    <property type="entry name" value="PROTEIN_KINASE_DOM"/>
    <property type="match status" value="1"/>
</dbReference>
<dbReference type="CDD" id="cd00143">
    <property type="entry name" value="PP2Cc"/>
    <property type="match status" value="1"/>
</dbReference>
<dbReference type="Pfam" id="PF13672">
    <property type="entry name" value="PP2C_2"/>
    <property type="match status" value="1"/>
</dbReference>
<dbReference type="SMART" id="SM00220">
    <property type="entry name" value="S_TKc"/>
    <property type="match status" value="1"/>
</dbReference>
<dbReference type="EC" id="2.7.11.1" evidence="1"/>
<evidence type="ECO:0000259" key="8">
    <source>
        <dbReference type="PROSITE" id="PS51746"/>
    </source>
</evidence>
<dbReference type="Gene3D" id="1.10.510.10">
    <property type="entry name" value="Transferase(Phosphotransferase) domain 1"/>
    <property type="match status" value="1"/>
</dbReference>
<protein>
    <recommendedName>
        <fullName evidence="1">non-specific serine/threonine protein kinase</fullName>
        <ecNumber evidence="1">2.7.11.1</ecNumber>
    </recommendedName>
</protein>
<dbReference type="PANTHER" id="PTHR43671">
    <property type="entry name" value="SERINE/THREONINE-PROTEIN KINASE NEK"/>
    <property type="match status" value="1"/>
</dbReference>
<keyword evidence="6" id="KW-0472">Membrane</keyword>
<dbReference type="SUPFAM" id="SSF56112">
    <property type="entry name" value="Protein kinase-like (PK-like)"/>
    <property type="match status" value="1"/>
</dbReference>
<dbReference type="EMBL" id="MLJW01000122">
    <property type="protein sequence ID" value="OIQ98226.1"/>
    <property type="molecule type" value="Genomic_DNA"/>
</dbReference>
<dbReference type="SUPFAM" id="SSF81606">
    <property type="entry name" value="PP2C-like"/>
    <property type="match status" value="1"/>
</dbReference>
<dbReference type="Pfam" id="PF00069">
    <property type="entry name" value="Pkinase"/>
    <property type="match status" value="1"/>
</dbReference>
<proteinExistence type="predicted"/>
<comment type="caution">
    <text evidence="9">The sequence shown here is derived from an EMBL/GenBank/DDBJ whole genome shotgun (WGS) entry which is preliminary data.</text>
</comment>
<dbReference type="PROSITE" id="PS00108">
    <property type="entry name" value="PROTEIN_KINASE_ST"/>
    <property type="match status" value="1"/>
</dbReference>
<reference evidence="9" key="1">
    <citation type="submission" date="2016-10" db="EMBL/GenBank/DDBJ databases">
        <title>Sequence of Gallionella enrichment culture.</title>
        <authorList>
            <person name="Poehlein A."/>
            <person name="Muehling M."/>
            <person name="Daniel R."/>
        </authorList>
    </citation>
    <scope>NUCLEOTIDE SEQUENCE</scope>
</reference>
<name>A0A1J5RRH0_9ZZZZ</name>
<evidence type="ECO:0000256" key="2">
    <source>
        <dbReference type="ARBA" id="ARBA00022679"/>
    </source>
</evidence>
<dbReference type="InterPro" id="IPR001932">
    <property type="entry name" value="PPM-type_phosphatase-like_dom"/>
</dbReference>
<evidence type="ECO:0000313" key="9">
    <source>
        <dbReference type="EMBL" id="OIQ98226.1"/>
    </source>
</evidence>
<dbReference type="InterPro" id="IPR050660">
    <property type="entry name" value="NEK_Ser/Thr_kinase"/>
</dbReference>
<sequence length="577" mass="62865">MKTSSATPSECYSVQLLPERGESPECDISFISTKGTSALNEDYVGVMLGSVEQRASKGSLVAVADGLSGGHGGRVAAELTVRSFIEGYYELPDTLSPEMSASKALDATNQWLHQIGKTDVKLSLMAASFAALILRGQTAYLISVGDVRAYLLRSGDLTQISEDDVFRVTFGTLVAQAVGMQPNIVCKFRLIELHEGDRLLLCSDGLYRYLASKCLHRALSDNTSPVAVAHLLEDAARSAGSNDDVTAAVIDIKRTPTLDFGYLERVIGQLPILAVPASGDVVDDYKLGALLSDGFYSRIFVADDLRDGNKRLVVKFPKPRVESDQNIRQAVVRERWLNGKLHSAIVLAPLSMDPERQSRLYVVTSYCEGLTLEKLIEQGPVSLNRGLKIATQLGAAIQALNRLDVFHRDIKPENVLLTKAGELRLLDLGFSFMPGVLAPAPITPPGSPAYMAPELMRGQLGDRRSEVFAFGVTLYRTFSGGHLPYGLHGRVPLGRHCPDLPPWLDSVLEKAMHNDPESRYQDVAEVCSDLVRYAASGGDMTPLRSAPLIDRNPLLFWQLLAATLLLLLLVALAHVNR</sequence>
<keyword evidence="6" id="KW-1133">Transmembrane helix</keyword>
<dbReference type="GO" id="GO:0004674">
    <property type="term" value="F:protein serine/threonine kinase activity"/>
    <property type="evidence" value="ECO:0007669"/>
    <property type="project" value="UniProtKB-EC"/>
</dbReference>
<dbReference type="SMART" id="SM00332">
    <property type="entry name" value="PP2Cc"/>
    <property type="match status" value="1"/>
</dbReference>
<dbReference type="AlphaFoldDB" id="A0A1J5RRH0"/>
<dbReference type="PROSITE" id="PS51746">
    <property type="entry name" value="PPM_2"/>
    <property type="match status" value="1"/>
</dbReference>
<keyword evidence="4 9" id="KW-0418">Kinase</keyword>
<feature type="domain" description="Protein kinase" evidence="7">
    <location>
        <begin position="285"/>
        <end position="531"/>
    </location>
</feature>
<dbReference type="CDD" id="cd14014">
    <property type="entry name" value="STKc_PknB_like"/>
    <property type="match status" value="1"/>
</dbReference>
<gene>
    <name evidence="9" type="primary">pknB_13</name>
    <name evidence="9" type="ORF">GALL_198200</name>
</gene>
<dbReference type="PANTHER" id="PTHR43671:SF13">
    <property type="entry name" value="SERINE_THREONINE-PROTEIN KINASE NEK2"/>
    <property type="match status" value="1"/>
</dbReference>
<feature type="domain" description="PPM-type phosphatase" evidence="8">
    <location>
        <begin position="27"/>
        <end position="252"/>
    </location>
</feature>
<keyword evidence="6" id="KW-0812">Transmembrane</keyword>
<dbReference type="GO" id="GO:0005524">
    <property type="term" value="F:ATP binding"/>
    <property type="evidence" value="ECO:0007669"/>
    <property type="project" value="UniProtKB-KW"/>
</dbReference>
<evidence type="ECO:0000256" key="6">
    <source>
        <dbReference type="SAM" id="Phobius"/>
    </source>
</evidence>
<keyword evidence="5" id="KW-0067">ATP-binding</keyword>
<dbReference type="InterPro" id="IPR000719">
    <property type="entry name" value="Prot_kinase_dom"/>
</dbReference>
<evidence type="ECO:0000256" key="3">
    <source>
        <dbReference type="ARBA" id="ARBA00022741"/>
    </source>
</evidence>
<accession>A0A1J5RRH0</accession>
<keyword evidence="2 9" id="KW-0808">Transferase</keyword>
<organism evidence="9">
    <name type="scientific">mine drainage metagenome</name>
    <dbReference type="NCBI Taxonomy" id="410659"/>
    <lineage>
        <taxon>unclassified sequences</taxon>
        <taxon>metagenomes</taxon>
        <taxon>ecological metagenomes</taxon>
    </lineage>
</organism>
<dbReference type="InterPro" id="IPR011009">
    <property type="entry name" value="Kinase-like_dom_sf"/>
</dbReference>